<dbReference type="AlphaFoldDB" id="A0A0D8XXT3"/>
<proteinExistence type="predicted"/>
<dbReference type="Proteomes" id="UP000053766">
    <property type="component" value="Unassembled WGS sequence"/>
</dbReference>
<evidence type="ECO:0000313" key="2">
    <source>
        <dbReference type="EMBL" id="KJH49285.1"/>
    </source>
</evidence>
<protein>
    <recommendedName>
        <fullName evidence="4">ShKT domain-containing protein</fullName>
    </recommendedName>
</protein>
<name>A0A0D8XXT3_DICVI</name>
<organism evidence="2 3">
    <name type="scientific">Dictyocaulus viviparus</name>
    <name type="common">Bovine lungworm</name>
    <dbReference type="NCBI Taxonomy" id="29172"/>
    <lineage>
        <taxon>Eukaryota</taxon>
        <taxon>Metazoa</taxon>
        <taxon>Ecdysozoa</taxon>
        <taxon>Nematoda</taxon>
        <taxon>Chromadorea</taxon>
        <taxon>Rhabditida</taxon>
        <taxon>Rhabditina</taxon>
        <taxon>Rhabditomorpha</taxon>
        <taxon>Strongyloidea</taxon>
        <taxon>Metastrongylidae</taxon>
        <taxon>Dictyocaulus</taxon>
    </lineage>
</organism>
<sequence length="169" mass="18941">MDRIDSIVVYRRNMRYIMESKIEIEENSMCWVEEKMLNILLCTIILGESMAAITDPNCTMPVAGNLMYSPTAVNCQNRISDENCEKFYNPPVDINNSDERPDACWKTYCKRTCGFCQSSSTSSPITVLIGYVMVFAPALFIPILKKGNTVADRADCADQMSSLVTSLSC</sequence>
<evidence type="ECO:0008006" key="4">
    <source>
        <dbReference type="Google" id="ProtNLM"/>
    </source>
</evidence>
<evidence type="ECO:0000313" key="3">
    <source>
        <dbReference type="Proteomes" id="UP000053766"/>
    </source>
</evidence>
<keyword evidence="1" id="KW-0472">Membrane</keyword>
<reference evidence="3" key="2">
    <citation type="journal article" date="2016" name="Sci. Rep.">
        <title>Dictyocaulus viviparus genome, variome and transcriptome elucidate lungworm biology and support future intervention.</title>
        <authorList>
            <person name="McNulty S.N."/>
            <person name="Strube C."/>
            <person name="Rosa B.A."/>
            <person name="Martin J.C."/>
            <person name="Tyagi R."/>
            <person name="Choi Y.J."/>
            <person name="Wang Q."/>
            <person name="Hallsworth Pepin K."/>
            <person name="Zhang X."/>
            <person name="Ozersky P."/>
            <person name="Wilson R.K."/>
            <person name="Sternberg P.W."/>
            <person name="Gasser R.B."/>
            <person name="Mitreva M."/>
        </authorList>
    </citation>
    <scope>NUCLEOTIDE SEQUENCE [LARGE SCALE GENOMIC DNA]</scope>
    <source>
        <strain evidence="3">HannoverDv2000</strain>
    </source>
</reference>
<keyword evidence="1" id="KW-0812">Transmembrane</keyword>
<evidence type="ECO:0000256" key="1">
    <source>
        <dbReference type="SAM" id="Phobius"/>
    </source>
</evidence>
<accession>A0A0D8XXT3</accession>
<keyword evidence="3" id="KW-1185">Reference proteome</keyword>
<dbReference type="EMBL" id="KN716240">
    <property type="protein sequence ID" value="KJH49285.1"/>
    <property type="molecule type" value="Genomic_DNA"/>
</dbReference>
<gene>
    <name evidence="2" type="ORF">DICVIV_04611</name>
</gene>
<feature type="transmembrane region" description="Helical" evidence="1">
    <location>
        <begin position="125"/>
        <end position="144"/>
    </location>
</feature>
<keyword evidence="1" id="KW-1133">Transmembrane helix</keyword>
<reference evidence="2 3" key="1">
    <citation type="submission" date="2013-11" db="EMBL/GenBank/DDBJ databases">
        <title>Draft genome of the bovine lungworm Dictyocaulus viviparus.</title>
        <authorList>
            <person name="Mitreva M."/>
        </authorList>
    </citation>
    <scope>NUCLEOTIDE SEQUENCE [LARGE SCALE GENOMIC DNA]</scope>
    <source>
        <strain evidence="2 3">HannoverDv2000</strain>
    </source>
</reference>